<dbReference type="STRING" id="3088.A0A383WA50"/>
<keyword evidence="4" id="KW-1185">Reference proteome</keyword>
<feature type="compositionally biased region" description="Polar residues" evidence="2">
    <location>
        <begin position="288"/>
        <end position="311"/>
    </location>
</feature>
<feature type="region of interest" description="Disordered" evidence="2">
    <location>
        <begin position="435"/>
        <end position="484"/>
    </location>
</feature>
<evidence type="ECO:0000313" key="3">
    <source>
        <dbReference type="EMBL" id="SZX74507.1"/>
    </source>
</evidence>
<feature type="coiled-coil region" evidence="1">
    <location>
        <begin position="823"/>
        <end position="864"/>
    </location>
</feature>
<feature type="compositionally biased region" description="Polar residues" evidence="2">
    <location>
        <begin position="15"/>
        <end position="30"/>
    </location>
</feature>
<proteinExistence type="predicted"/>
<keyword evidence="1" id="KW-0175">Coiled coil</keyword>
<dbReference type="PANTHER" id="PTHR45615:SF80">
    <property type="entry name" value="GRIP DOMAIN-CONTAINING PROTEIN"/>
    <property type="match status" value="1"/>
</dbReference>
<dbReference type="PANTHER" id="PTHR45615">
    <property type="entry name" value="MYOSIN HEAVY CHAIN, NON-MUSCLE"/>
    <property type="match status" value="1"/>
</dbReference>
<evidence type="ECO:0000256" key="2">
    <source>
        <dbReference type="SAM" id="MobiDB-lite"/>
    </source>
</evidence>
<sequence>MLSFQEFVDSRKSRPTSAGQQLQRSKSARSASHHVLAALDQLKLQRSSTSKSLQDPEAPAAGNATFASGAAAGAAQLRSARCSSFTGTAAGGAAATAAAAAAGEGQISITQHNAPGSRQLSRTSTIHAAYTTTTVDGGDALDSDRRASAGASTASSATTRLVQPLSVADALCSPRGRRASSAAHIAAASSAPPAESTAGRYAGAIGAAPIQSSRMVAVAGRQQEQQCLGALAASQSSSSVHIAGSTGASPLATAAQRNRLQHSITSASQREWGGTTMLAAPAAVQAQHRPSTLHRSYTSSSQRMLSPQISSRAAAHSIAEPRTEHSGAPEGPAKQAALQSLQHQQEQLQHLLRHVSRPSQGSMCSRLSHAASATADEAAQAAAPASVPDHIRHEAGTAQLQQESSSVAAAHAQQGAALHGLQQQLAQMQGGLRQALSQSATGSPKLLSKSLSSSPLQLEAGGTEALPNPRVSQPKPYPAAVERSCGSTTSSAAAAAASETIKQLRPYEHSTAGQVSQAAEAAAVRQQAVDPVSMNGQKASCAPSSGSSRGHISIAAQQQDVHTSSQRTRDSQVLDVTFSGGVPAAETSAFTASMPGSSSSTSPRGSASESGSDVESSCSGRRGGSPELCSSALFIEPSTTVCDDDIADLAFFRTPDVRARVGKHANAAPPAAAAASRPDRQHSLHSRAGQRQAEQHAMYDDTSEADDGRSFTNKQAEFEVRRQQKQTQHTHPRHSRSSTSVGTTETSYGFPDSKHHQYSVLARHKPADASIGRAMRSRSASPYRGTAATAAKQAHVAAAVGYDADVDAAPGDSHMVLVVRQHAKQLQQQNDALVRVLEREQQEHKKSKQKAVDAQQQLAESRAEWEVALQVLRQEKVAVKAQLRKALAGNHAEVFDAFDAALAASAAQVQEAQAAAATLAAQLADCELQLQQHSNQAAGNRPGNPVPAADALAAAAAVESHAARTGSTSNRSPSSHASGPLAALRQHQKSIEKQLAKQHAELTKLQRENLRLMRFKEQFESAGQKLKEAAAAQAAAEAAGQQAGLKAAAEAGRAERLQQQVAGLQLEKQQMQASQQALEQQMAAFQQQLQQLQQEMHVGAALGRCSPVLRGLAGVDACSGLDTSAADAAVAAAEQQSTGSSSHHSRHSSSSASSAAAVAGTFVKHGSYEAASSKHITTSIHASDSSNIAGKAGSAGRSFSRSSSAFVDASPSQQPHLRHSTSLPARRGRSSSSSSSSAALALAQHMAKALPGQPDSSLQGQMASLMSAIAAGVEERKALTAQGQVLLEMVTGGSRASL</sequence>
<feature type="region of interest" description="Disordered" evidence="2">
    <location>
        <begin position="1203"/>
        <end position="1238"/>
    </location>
</feature>
<feature type="region of interest" description="Disordered" evidence="2">
    <location>
        <begin position="1"/>
        <end position="33"/>
    </location>
</feature>
<feature type="compositionally biased region" description="Low complexity" evidence="2">
    <location>
        <begin position="665"/>
        <end position="675"/>
    </location>
</feature>
<feature type="region of interest" description="Disordered" evidence="2">
    <location>
        <begin position="283"/>
        <end position="337"/>
    </location>
</feature>
<feature type="compositionally biased region" description="Polar residues" evidence="2">
    <location>
        <begin position="534"/>
        <end position="566"/>
    </location>
</feature>
<feature type="region of interest" description="Disordered" evidence="2">
    <location>
        <begin position="529"/>
        <end position="570"/>
    </location>
</feature>
<evidence type="ECO:0000313" key="4">
    <source>
        <dbReference type="Proteomes" id="UP000256970"/>
    </source>
</evidence>
<feature type="region of interest" description="Disordered" evidence="2">
    <location>
        <begin position="662"/>
        <end position="752"/>
    </location>
</feature>
<feature type="compositionally biased region" description="Low complexity" evidence="2">
    <location>
        <begin position="588"/>
        <end position="620"/>
    </location>
</feature>
<protein>
    <submittedName>
        <fullName evidence="3">Uncharacterized protein</fullName>
    </submittedName>
</protein>
<name>A0A383WA50_TETOB</name>
<feature type="coiled-coil region" evidence="1">
    <location>
        <begin position="1047"/>
        <end position="1095"/>
    </location>
</feature>
<dbReference type="EMBL" id="FNXT01001215">
    <property type="protein sequence ID" value="SZX74507.1"/>
    <property type="molecule type" value="Genomic_DNA"/>
</dbReference>
<feature type="region of interest" description="Disordered" evidence="2">
    <location>
        <begin position="1132"/>
        <end position="1153"/>
    </location>
</feature>
<feature type="region of interest" description="Disordered" evidence="2">
    <location>
        <begin position="136"/>
        <end position="156"/>
    </location>
</feature>
<accession>A0A383WA50</accession>
<feature type="region of interest" description="Disordered" evidence="2">
    <location>
        <begin position="953"/>
        <end position="990"/>
    </location>
</feature>
<feature type="compositionally biased region" description="Polar residues" evidence="2">
    <location>
        <begin position="965"/>
        <end position="977"/>
    </location>
</feature>
<dbReference type="Proteomes" id="UP000256970">
    <property type="component" value="Unassembled WGS sequence"/>
</dbReference>
<feature type="coiled-coil region" evidence="1">
    <location>
        <begin position="909"/>
        <end position="936"/>
    </location>
</feature>
<gene>
    <name evidence="3" type="ORF">BQ4739_LOCUS14775</name>
</gene>
<evidence type="ECO:0000256" key="1">
    <source>
        <dbReference type="SAM" id="Coils"/>
    </source>
</evidence>
<organism evidence="3 4">
    <name type="scientific">Tetradesmus obliquus</name>
    <name type="common">Green alga</name>
    <name type="synonym">Acutodesmus obliquus</name>
    <dbReference type="NCBI Taxonomy" id="3088"/>
    <lineage>
        <taxon>Eukaryota</taxon>
        <taxon>Viridiplantae</taxon>
        <taxon>Chlorophyta</taxon>
        <taxon>core chlorophytes</taxon>
        <taxon>Chlorophyceae</taxon>
        <taxon>CS clade</taxon>
        <taxon>Sphaeropleales</taxon>
        <taxon>Scenedesmaceae</taxon>
        <taxon>Tetradesmus</taxon>
    </lineage>
</organism>
<feature type="compositionally biased region" description="Low complexity" evidence="2">
    <location>
        <begin position="443"/>
        <end position="456"/>
    </location>
</feature>
<reference evidence="3 4" key="1">
    <citation type="submission" date="2016-10" db="EMBL/GenBank/DDBJ databases">
        <authorList>
            <person name="Cai Z."/>
        </authorList>
    </citation>
    <scope>NUCLEOTIDE SEQUENCE [LARGE SCALE GENOMIC DNA]</scope>
</reference>
<feature type="region of interest" description="Disordered" evidence="2">
    <location>
        <begin position="587"/>
        <end position="622"/>
    </location>
</feature>
<feature type="compositionally biased region" description="Low complexity" evidence="2">
    <location>
        <begin position="1222"/>
        <end position="1238"/>
    </location>
</feature>